<name>A0A2L1U7B3_9BACL</name>
<proteinExistence type="predicted"/>
<gene>
    <name evidence="1" type="ORF">ERICIII_04807</name>
</gene>
<reference evidence="2" key="1">
    <citation type="submission" date="2017-02" db="EMBL/GenBank/DDBJ databases">
        <title>Delineation of Paenibacillus larvae strains originating from foulbrood outbreaks.</title>
        <authorList>
            <person name="Beims H."/>
            <person name="Bunk B."/>
            <person name="Sproeer C."/>
            <person name="Mohr K.I."/>
            <person name="Pradella S."/>
            <person name="Guenther G."/>
            <person name="Rohde M."/>
            <person name="von der Ohe W."/>
            <person name="Steinert M."/>
        </authorList>
    </citation>
    <scope>NUCLEOTIDE SEQUENCE [LARGE SCALE GENOMIC DNA]</scope>
    <source>
        <strain evidence="2">Eric_III</strain>
        <plasmid evidence="2">Plasmid unnamed1</plasmid>
    </source>
</reference>
<geneLocation type="plasmid" evidence="1">
    <name>unnamed1</name>
</geneLocation>
<protein>
    <submittedName>
        <fullName evidence="1">Uncharacterized protein</fullName>
    </submittedName>
</protein>
<evidence type="ECO:0000313" key="2">
    <source>
        <dbReference type="Proteomes" id="UP000239833"/>
    </source>
</evidence>
<sequence>MNVNEIPKSYKEWHIDHGPVLWWTFPIVEPPYCGTPLDKDWTIGESLRLYCL</sequence>
<dbReference type="AlphaFoldDB" id="A0A2L1U7B3"/>
<dbReference type="Proteomes" id="UP000239833">
    <property type="component" value="Plasmid unnamed1"/>
</dbReference>
<accession>A0A2L1U7B3</accession>
<organism evidence="1 2">
    <name type="scientific">Paenibacillus larvae subsp. larvae</name>
    <dbReference type="NCBI Taxonomy" id="147375"/>
    <lineage>
        <taxon>Bacteria</taxon>
        <taxon>Bacillati</taxon>
        <taxon>Bacillota</taxon>
        <taxon>Bacilli</taxon>
        <taxon>Bacillales</taxon>
        <taxon>Paenibacillaceae</taxon>
        <taxon>Paenibacillus</taxon>
    </lineage>
</organism>
<keyword evidence="1" id="KW-0614">Plasmid</keyword>
<evidence type="ECO:0000313" key="1">
    <source>
        <dbReference type="EMBL" id="AVF28811.1"/>
    </source>
</evidence>
<dbReference type="EMBL" id="CP019656">
    <property type="protein sequence ID" value="AVF28811.1"/>
    <property type="molecule type" value="Genomic_DNA"/>
</dbReference>